<dbReference type="EMBL" id="MCFI01000008">
    <property type="protein sequence ID" value="ORY83104.1"/>
    <property type="molecule type" value="Genomic_DNA"/>
</dbReference>
<keyword evidence="11" id="KW-1185">Reference proteome</keyword>
<feature type="transmembrane region" description="Helical" evidence="8">
    <location>
        <begin position="43"/>
        <end position="62"/>
    </location>
</feature>
<name>A0A1Y2FI92_PROLT</name>
<dbReference type="Pfam" id="PF01490">
    <property type="entry name" value="Aa_trans"/>
    <property type="match status" value="1"/>
</dbReference>
<dbReference type="PANTHER" id="PTHR22950:SF458">
    <property type="entry name" value="SODIUM-COUPLED NEUTRAL AMINO ACID TRANSPORTER 11-RELATED"/>
    <property type="match status" value="1"/>
</dbReference>
<evidence type="ECO:0000256" key="3">
    <source>
        <dbReference type="ARBA" id="ARBA00022448"/>
    </source>
</evidence>
<dbReference type="GO" id="GO:0016020">
    <property type="term" value="C:membrane"/>
    <property type="evidence" value="ECO:0007669"/>
    <property type="project" value="UniProtKB-SubCell"/>
</dbReference>
<keyword evidence="6 8" id="KW-1133">Transmembrane helix</keyword>
<dbReference type="Proteomes" id="UP000193685">
    <property type="component" value="Unassembled WGS sequence"/>
</dbReference>
<evidence type="ECO:0000259" key="9">
    <source>
        <dbReference type="Pfam" id="PF01490"/>
    </source>
</evidence>
<evidence type="ECO:0000256" key="1">
    <source>
        <dbReference type="ARBA" id="ARBA00004141"/>
    </source>
</evidence>
<keyword evidence="3" id="KW-0813">Transport</keyword>
<comment type="subcellular location">
    <subcellularLocation>
        <location evidence="1">Membrane</location>
        <topology evidence="1">Multi-pass membrane protein</topology>
    </subcellularLocation>
</comment>
<evidence type="ECO:0000256" key="7">
    <source>
        <dbReference type="ARBA" id="ARBA00023136"/>
    </source>
</evidence>
<feature type="transmembrane region" description="Helical" evidence="8">
    <location>
        <begin position="111"/>
        <end position="136"/>
    </location>
</feature>
<comment type="caution">
    <text evidence="10">The sequence shown here is derived from an EMBL/GenBank/DDBJ whole genome shotgun (WGS) entry which is preliminary data.</text>
</comment>
<dbReference type="GO" id="GO:0015179">
    <property type="term" value="F:L-amino acid transmembrane transporter activity"/>
    <property type="evidence" value="ECO:0007669"/>
    <property type="project" value="TreeGrafter"/>
</dbReference>
<dbReference type="OrthoDB" id="28208at2759"/>
<organism evidence="10 11">
    <name type="scientific">Protomyces lactucae-debilis</name>
    <dbReference type="NCBI Taxonomy" id="2754530"/>
    <lineage>
        <taxon>Eukaryota</taxon>
        <taxon>Fungi</taxon>
        <taxon>Dikarya</taxon>
        <taxon>Ascomycota</taxon>
        <taxon>Taphrinomycotina</taxon>
        <taxon>Taphrinomycetes</taxon>
        <taxon>Taphrinales</taxon>
        <taxon>Protomycetaceae</taxon>
        <taxon>Protomyces</taxon>
    </lineage>
</organism>
<keyword evidence="5" id="KW-0029">Amino-acid transport</keyword>
<accession>A0A1Y2FI92</accession>
<keyword evidence="4 8" id="KW-0812">Transmembrane</keyword>
<reference evidence="10 11" key="1">
    <citation type="submission" date="2016-07" db="EMBL/GenBank/DDBJ databases">
        <title>Pervasive Adenine N6-methylation of Active Genes in Fungi.</title>
        <authorList>
            <consortium name="DOE Joint Genome Institute"/>
            <person name="Mondo S.J."/>
            <person name="Dannebaum R.O."/>
            <person name="Kuo R.C."/>
            <person name="Labutti K."/>
            <person name="Haridas S."/>
            <person name="Kuo A."/>
            <person name="Salamov A."/>
            <person name="Ahrendt S.R."/>
            <person name="Lipzen A."/>
            <person name="Sullivan W."/>
            <person name="Andreopoulos W.B."/>
            <person name="Clum A."/>
            <person name="Lindquist E."/>
            <person name="Daum C."/>
            <person name="Ramamoorthy G.K."/>
            <person name="Gryganskyi A."/>
            <person name="Culley D."/>
            <person name="Magnuson J.K."/>
            <person name="James T.Y."/>
            <person name="O'Malley M.A."/>
            <person name="Stajich J.E."/>
            <person name="Spatafora J.W."/>
            <person name="Visel A."/>
            <person name="Grigoriev I.V."/>
        </authorList>
    </citation>
    <scope>NUCLEOTIDE SEQUENCE [LARGE SCALE GENOMIC DNA]</scope>
    <source>
        <strain evidence="10 11">12-1054</strain>
    </source>
</reference>
<dbReference type="OMA" id="FLFFGSQ"/>
<comment type="similarity">
    <text evidence="2">Belongs to the amino acid/polyamine transporter 2 family.</text>
</comment>
<feature type="domain" description="Amino acid transporter transmembrane" evidence="9">
    <location>
        <begin position="36"/>
        <end position="435"/>
    </location>
</feature>
<dbReference type="GeneID" id="63784292"/>
<protein>
    <submittedName>
        <fullName evidence="10">Transmembrane amino acid transporter protein-domain-containing protein</fullName>
    </submittedName>
</protein>
<dbReference type="PANTHER" id="PTHR22950">
    <property type="entry name" value="AMINO ACID TRANSPORTER"/>
    <property type="match status" value="1"/>
</dbReference>
<feature type="transmembrane region" description="Helical" evidence="8">
    <location>
        <begin position="352"/>
        <end position="371"/>
    </location>
</feature>
<dbReference type="AlphaFoldDB" id="A0A1Y2FI92"/>
<feature type="transmembrane region" description="Helical" evidence="8">
    <location>
        <begin position="68"/>
        <end position="90"/>
    </location>
</feature>
<evidence type="ECO:0000256" key="8">
    <source>
        <dbReference type="SAM" id="Phobius"/>
    </source>
</evidence>
<feature type="transmembrane region" description="Helical" evidence="8">
    <location>
        <begin position="308"/>
        <end position="331"/>
    </location>
</feature>
<sequence>MLADREAPVIREARRGTQPGLPGGLNDLGYKLPSEGGTIINSFFNMANSIIGAGIIGLPFAFSCTGYIIGVLLLLALTVVVDWTIRLIVVNAKLSGQDSYQDIVEFCFGNVGLVAVSLAQVLFAFGGMVGFCVIIGDTIPDVILSAFPKVQHKPVLWLFANRQFIVMLCTLLISYPLSLYRDITKLAKASALALISMILIILTVIMQGPFSADQYRGAERAEAFILNMNSLKAISVISFAFVCHHNSLLIYGSLKKPTIDRFATVTHISTGISCLACMIMALTGYLVFAEKTRGNILNNFPRDDGNVMVILARFCFGFNCFTTLPIEAFVCREVVIKCFYAPRIKHREFTQMHHVAVTSAFVFGAMLISLFVHDLGIVLDIVGGTSACALAYILPPACYLTLLEGPFLKDYRKWLAAACVFFGILVMIASIVKVFV</sequence>
<feature type="transmembrane region" description="Helical" evidence="8">
    <location>
        <begin position="377"/>
        <end position="402"/>
    </location>
</feature>
<evidence type="ECO:0000256" key="6">
    <source>
        <dbReference type="ARBA" id="ARBA00022989"/>
    </source>
</evidence>
<dbReference type="RefSeq" id="XP_040725685.1">
    <property type="nucleotide sequence ID" value="XM_040867693.1"/>
</dbReference>
<feature type="transmembrane region" description="Helical" evidence="8">
    <location>
        <begin position="414"/>
        <end position="435"/>
    </location>
</feature>
<proteinExistence type="inferred from homology"/>
<keyword evidence="7 8" id="KW-0472">Membrane</keyword>
<evidence type="ECO:0000313" key="11">
    <source>
        <dbReference type="Proteomes" id="UP000193685"/>
    </source>
</evidence>
<feature type="transmembrane region" description="Helical" evidence="8">
    <location>
        <begin position="156"/>
        <end position="177"/>
    </location>
</feature>
<evidence type="ECO:0000313" key="10">
    <source>
        <dbReference type="EMBL" id="ORY83104.1"/>
    </source>
</evidence>
<dbReference type="STRING" id="56484.A0A1Y2FI92"/>
<dbReference type="InterPro" id="IPR013057">
    <property type="entry name" value="AA_transpt_TM"/>
</dbReference>
<evidence type="ECO:0000256" key="5">
    <source>
        <dbReference type="ARBA" id="ARBA00022970"/>
    </source>
</evidence>
<evidence type="ECO:0000256" key="2">
    <source>
        <dbReference type="ARBA" id="ARBA00008066"/>
    </source>
</evidence>
<evidence type="ECO:0000256" key="4">
    <source>
        <dbReference type="ARBA" id="ARBA00022692"/>
    </source>
</evidence>
<feature type="transmembrane region" description="Helical" evidence="8">
    <location>
        <begin position="189"/>
        <end position="210"/>
    </location>
</feature>
<dbReference type="GO" id="GO:0005783">
    <property type="term" value="C:endoplasmic reticulum"/>
    <property type="evidence" value="ECO:0007669"/>
    <property type="project" value="TreeGrafter"/>
</dbReference>
<feature type="transmembrane region" description="Helical" evidence="8">
    <location>
        <begin position="230"/>
        <end position="251"/>
    </location>
</feature>
<feature type="transmembrane region" description="Helical" evidence="8">
    <location>
        <begin position="263"/>
        <end position="288"/>
    </location>
</feature>
<gene>
    <name evidence="10" type="ORF">BCR37DRAFT_346495</name>
</gene>